<evidence type="ECO:0000313" key="2">
    <source>
        <dbReference type="EMBL" id="CAF4300677.1"/>
    </source>
</evidence>
<name>A0A815LZ19_9BILA</name>
<dbReference type="Proteomes" id="UP000681722">
    <property type="component" value="Unassembled WGS sequence"/>
</dbReference>
<dbReference type="EMBL" id="CAJOBC010083374">
    <property type="protein sequence ID" value="CAF4300677.1"/>
    <property type="molecule type" value="Genomic_DNA"/>
</dbReference>
<evidence type="ECO:0000313" key="1">
    <source>
        <dbReference type="EMBL" id="CAF1413297.1"/>
    </source>
</evidence>
<comment type="caution">
    <text evidence="1">The sequence shown here is derived from an EMBL/GenBank/DDBJ whole genome shotgun (WGS) entry which is preliminary data.</text>
</comment>
<proteinExistence type="predicted"/>
<dbReference type="Gene3D" id="2.60.120.260">
    <property type="entry name" value="Galactose-binding domain-like"/>
    <property type="match status" value="1"/>
</dbReference>
<evidence type="ECO:0000313" key="3">
    <source>
        <dbReference type="Proteomes" id="UP000663829"/>
    </source>
</evidence>
<organism evidence="1 3">
    <name type="scientific">Didymodactylos carnosus</name>
    <dbReference type="NCBI Taxonomy" id="1234261"/>
    <lineage>
        <taxon>Eukaryota</taxon>
        <taxon>Metazoa</taxon>
        <taxon>Spiralia</taxon>
        <taxon>Gnathifera</taxon>
        <taxon>Rotifera</taxon>
        <taxon>Eurotatoria</taxon>
        <taxon>Bdelloidea</taxon>
        <taxon>Philodinida</taxon>
        <taxon>Philodinidae</taxon>
        <taxon>Didymodactylos</taxon>
    </lineage>
</organism>
<accession>A0A815LZ19</accession>
<protein>
    <submittedName>
        <fullName evidence="1">Uncharacterized protein</fullName>
    </submittedName>
</protein>
<dbReference type="AlphaFoldDB" id="A0A815LZ19"/>
<gene>
    <name evidence="1" type="ORF">GPM918_LOCUS33550</name>
    <name evidence="2" type="ORF">SRO942_LOCUS34234</name>
</gene>
<reference evidence="1" key="1">
    <citation type="submission" date="2021-02" db="EMBL/GenBank/DDBJ databases">
        <authorList>
            <person name="Nowell W R."/>
        </authorList>
    </citation>
    <scope>NUCLEOTIDE SEQUENCE</scope>
</reference>
<dbReference type="EMBL" id="CAJNOQ010017950">
    <property type="protein sequence ID" value="CAF1413297.1"/>
    <property type="molecule type" value="Genomic_DNA"/>
</dbReference>
<keyword evidence="3" id="KW-1185">Reference proteome</keyword>
<sequence length="205" mass="21957">MSTQSVSTSSDTSESTSIVTIRTMTTSSDTSLTTLVLNTSLVVTNTGISQSSSIILAASSTLTDSSTSILSSDTTSSIADSCIIISPLCTEIVGSELGSNRFNNYTYYTYLFTPGENCTCAEITFAFVDGYGYLDDVSITSTNDSEEMIKNGGFETGQFAPGWTYADLNGKKVAILLVMMRVQVNMMRVQVNMRVQSSSVDTNIN</sequence>
<dbReference type="Proteomes" id="UP000663829">
    <property type="component" value="Unassembled WGS sequence"/>
</dbReference>